<protein>
    <submittedName>
        <fullName evidence="2">N-formylglutamate amidohydrolase</fullName>
    </submittedName>
</protein>
<dbReference type="Pfam" id="PF05013">
    <property type="entry name" value="FGase"/>
    <property type="match status" value="1"/>
</dbReference>
<dbReference type="EMBL" id="JACLAU010000004">
    <property type="protein sequence ID" value="MBC2651093.1"/>
    <property type="molecule type" value="Genomic_DNA"/>
</dbReference>
<evidence type="ECO:0000313" key="3">
    <source>
        <dbReference type="Proteomes" id="UP000520156"/>
    </source>
</evidence>
<dbReference type="GO" id="GO:0016787">
    <property type="term" value="F:hydrolase activity"/>
    <property type="evidence" value="ECO:0007669"/>
    <property type="project" value="UniProtKB-KW"/>
</dbReference>
<organism evidence="2 3">
    <name type="scientific">Novosphingobium aerophilum</name>
    <dbReference type="NCBI Taxonomy" id="2839843"/>
    <lineage>
        <taxon>Bacteria</taxon>
        <taxon>Pseudomonadati</taxon>
        <taxon>Pseudomonadota</taxon>
        <taxon>Alphaproteobacteria</taxon>
        <taxon>Sphingomonadales</taxon>
        <taxon>Sphingomonadaceae</taxon>
        <taxon>Novosphingobium</taxon>
    </lineage>
</organism>
<reference evidence="2 3" key="1">
    <citation type="submission" date="2020-08" db="EMBL/GenBank/DDBJ databases">
        <title>The genome sequence of Novosphingobium flavum 4Y4.</title>
        <authorList>
            <person name="Liu Y."/>
        </authorList>
    </citation>
    <scope>NUCLEOTIDE SEQUENCE [LARGE SCALE GENOMIC DNA]</scope>
    <source>
        <strain evidence="2 3">4Y4</strain>
    </source>
</reference>
<dbReference type="Gene3D" id="3.40.630.40">
    <property type="entry name" value="Zn-dependent exopeptidases"/>
    <property type="match status" value="1"/>
</dbReference>
<dbReference type="RefSeq" id="WP_185682508.1">
    <property type="nucleotide sequence ID" value="NZ_JACLAU010000004.1"/>
</dbReference>
<dbReference type="SUPFAM" id="SSF53187">
    <property type="entry name" value="Zn-dependent exopeptidases"/>
    <property type="match status" value="1"/>
</dbReference>
<sequence>MVRRPILPAACPDAVPGGPGDGAATAGRTEGPVIPGLAASPAFDLTLRHPSEIPVLIAVPHAGRSYPPALVERMRHPSLAALRLEDRQVDALARAVAAATGASLLVAHAPRAMIDLNRAADDIDWDMVTATGPSASLSATPRPSPSRRVRSGLGLVPRRLPGVGELWRRRIDADDLARRIAQVHEPYHAALAGELARLRSRWGVALLIDLHSMPPLEPAGGQPGPTFVLGDRFGSTCSGALIASAFEWFGRAGAAAAHNRPYAGGYVLERHADPAQGLHGFQLEIDRARYLDSRLAELGPGFEPMVRLLTGLVTRLAEDVAALRGTDRTDRWREAAE</sequence>
<keyword evidence="2" id="KW-0378">Hydrolase</keyword>
<comment type="caution">
    <text evidence="2">The sequence shown here is derived from an EMBL/GenBank/DDBJ whole genome shotgun (WGS) entry which is preliminary data.</text>
</comment>
<dbReference type="Proteomes" id="UP000520156">
    <property type="component" value="Unassembled WGS sequence"/>
</dbReference>
<name>A0A7X1KBD6_9SPHN</name>
<dbReference type="InterPro" id="IPR007709">
    <property type="entry name" value="N-FG_amidohydro"/>
</dbReference>
<proteinExistence type="predicted"/>
<evidence type="ECO:0000313" key="2">
    <source>
        <dbReference type="EMBL" id="MBC2651093.1"/>
    </source>
</evidence>
<dbReference type="AlphaFoldDB" id="A0A7X1KBD6"/>
<evidence type="ECO:0000256" key="1">
    <source>
        <dbReference type="SAM" id="MobiDB-lite"/>
    </source>
</evidence>
<feature type="region of interest" description="Disordered" evidence="1">
    <location>
        <begin position="132"/>
        <end position="151"/>
    </location>
</feature>
<accession>A0A7X1KBD6</accession>
<gene>
    <name evidence="2" type="ORF">H7F49_05215</name>
</gene>
<keyword evidence="3" id="KW-1185">Reference proteome</keyword>